<evidence type="ECO:0000313" key="3">
    <source>
        <dbReference type="Proteomes" id="UP001174694"/>
    </source>
</evidence>
<sequence length="105" mass="11348">MTAPALITVVYPATPSLQFDLEYYIAKHIPMVEKTWKPYGLKQAFVADLRAADGPYAIQCTMVFDTGVDGFQKAVKEVGAGVMADVKNFSNVKAVHLVGPVVTSV</sequence>
<keyword evidence="3" id="KW-1185">Reference proteome</keyword>
<dbReference type="PANTHER" id="PTHR40260:SF2">
    <property type="entry name" value="BLR8190 PROTEIN"/>
    <property type="match status" value="1"/>
</dbReference>
<dbReference type="GO" id="GO:0016491">
    <property type="term" value="F:oxidoreductase activity"/>
    <property type="evidence" value="ECO:0007669"/>
    <property type="project" value="InterPro"/>
</dbReference>
<evidence type="ECO:0000313" key="2">
    <source>
        <dbReference type="EMBL" id="KAJ9137134.1"/>
    </source>
</evidence>
<gene>
    <name evidence="2" type="ORF">NKR23_g9357</name>
</gene>
<organism evidence="2 3">
    <name type="scientific">Pleurostoma richardsiae</name>
    <dbReference type="NCBI Taxonomy" id="41990"/>
    <lineage>
        <taxon>Eukaryota</taxon>
        <taxon>Fungi</taxon>
        <taxon>Dikarya</taxon>
        <taxon>Ascomycota</taxon>
        <taxon>Pezizomycotina</taxon>
        <taxon>Sordariomycetes</taxon>
        <taxon>Sordariomycetidae</taxon>
        <taxon>Calosphaeriales</taxon>
        <taxon>Pleurostomataceae</taxon>
        <taxon>Pleurostoma</taxon>
    </lineage>
</organism>
<dbReference type="AlphaFoldDB" id="A0AA38VK50"/>
<dbReference type="Gene3D" id="3.30.70.100">
    <property type="match status" value="1"/>
</dbReference>
<evidence type="ECO:0008006" key="4">
    <source>
        <dbReference type="Google" id="ProtNLM"/>
    </source>
</evidence>
<dbReference type="SUPFAM" id="SSF54909">
    <property type="entry name" value="Dimeric alpha+beta barrel"/>
    <property type="match status" value="1"/>
</dbReference>
<proteinExistence type="inferred from homology"/>
<dbReference type="PANTHER" id="PTHR40260">
    <property type="entry name" value="BLR8190 PROTEIN"/>
    <property type="match status" value="1"/>
</dbReference>
<dbReference type="InterPro" id="IPR009799">
    <property type="entry name" value="EthD_dom"/>
</dbReference>
<name>A0AA38VK50_9PEZI</name>
<comment type="caution">
    <text evidence="2">The sequence shown here is derived from an EMBL/GenBank/DDBJ whole genome shotgun (WGS) entry which is preliminary data.</text>
</comment>
<protein>
    <recommendedName>
        <fullName evidence="4">EthD domain-containing protein</fullName>
    </recommendedName>
</protein>
<evidence type="ECO:0000256" key="1">
    <source>
        <dbReference type="ARBA" id="ARBA00005986"/>
    </source>
</evidence>
<accession>A0AA38VK50</accession>
<comment type="similarity">
    <text evidence="1">Belongs to the tpcK family.</text>
</comment>
<dbReference type="Proteomes" id="UP001174694">
    <property type="component" value="Unassembled WGS sequence"/>
</dbReference>
<dbReference type="NCBIfam" id="TIGR02118">
    <property type="entry name" value="EthD family reductase"/>
    <property type="match status" value="1"/>
</dbReference>
<dbReference type="InterPro" id="IPR011008">
    <property type="entry name" value="Dimeric_a/b-barrel"/>
</dbReference>
<dbReference type="EMBL" id="JANBVO010000036">
    <property type="protein sequence ID" value="KAJ9137134.1"/>
    <property type="molecule type" value="Genomic_DNA"/>
</dbReference>
<reference evidence="2" key="1">
    <citation type="submission" date="2022-07" db="EMBL/GenBank/DDBJ databases">
        <title>Fungi with potential for degradation of polypropylene.</title>
        <authorList>
            <person name="Gostincar C."/>
        </authorList>
    </citation>
    <scope>NUCLEOTIDE SEQUENCE</scope>
    <source>
        <strain evidence="2">EXF-13308</strain>
    </source>
</reference>